<sequence>MGSQCKVSPPRLCVKTSNRPVAMSSAKTLFRPSMCSYFLAPEVARVGDDGAAQIITKSSTHKTIRPRDPDGSRNI</sequence>
<dbReference type="AlphaFoldDB" id="A0AAE1A5L9"/>
<accession>A0AAE1A5L9</accession>
<dbReference type="Proteomes" id="UP001283361">
    <property type="component" value="Unassembled WGS sequence"/>
</dbReference>
<reference evidence="1" key="1">
    <citation type="journal article" date="2023" name="G3 (Bethesda)">
        <title>A reference genome for the long-term kleptoplast-retaining sea slug Elysia crispata morphotype clarki.</title>
        <authorList>
            <person name="Eastman K.E."/>
            <person name="Pendleton A.L."/>
            <person name="Shaikh M.A."/>
            <person name="Suttiyut T."/>
            <person name="Ogas R."/>
            <person name="Tomko P."/>
            <person name="Gavelis G."/>
            <person name="Widhalm J.R."/>
            <person name="Wisecaver J.H."/>
        </authorList>
    </citation>
    <scope>NUCLEOTIDE SEQUENCE</scope>
    <source>
        <strain evidence="1">ECLA1</strain>
    </source>
</reference>
<proteinExistence type="predicted"/>
<comment type="caution">
    <text evidence="1">The sequence shown here is derived from an EMBL/GenBank/DDBJ whole genome shotgun (WGS) entry which is preliminary data.</text>
</comment>
<organism evidence="1 2">
    <name type="scientific">Elysia crispata</name>
    <name type="common">lettuce slug</name>
    <dbReference type="NCBI Taxonomy" id="231223"/>
    <lineage>
        <taxon>Eukaryota</taxon>
        <taxon>Metazoa</taxon>
        <taxon>Spiralia</taxon>
        <taxon>Lophotrochozoa</taxon>
        <taxon>Mollusca</taxon>
        <taxon>Gastropoda</taxon>
        <taxon>Heterobranchia</taxon>
        <taxon>Euthyneura</taxon>
        <taxon>Panpulmonata</taxon>
        <taxon>Sacoglossa</taxon>
        <taxon>Placobranchoidea</taxon>
        <taxon>Plakobranchidae</taxon>
        <taxon>Elysia</taxon>
    </lineage>
</organism>
<protein>
    <submittedName>
        <fullName evidence="1">Uncharacterized protein</fullName>
    </submittedName>
</protein>
<evidence type="ECO:0000313" key="2">
    <source>
        <dbReference type="Proteomes" id="UP001283361"/>
    </source>
</evidence>
<gene>
    <name evidence="1" type="ORF">RRG08_029303</name>
</gene>
<dbReference type="EMBL" id="JAWDGP010002614">
    <property type="protein sequence ID" value="KAK3781640.1"/>
    <property type="molecule type" value="Genomic_DNA"/>
</dbReference>
<name>A0AAE1A5L9_9GAST</name>
<evidence type="ECO:0000313" key="1">
    <source>
        <dbReference type="EMBL" id="KAK3781640.1"/>
    </source>
</evidence>
<keyword evidence="2" id="KW-1185">Reference proteome</keyword>